<dbReference type="EC" id="1.14.11.8" evidence="5"/>
<dbReference type="GO" id="GO:0045329">
    <property type="term" value="P:carnitine biosynthetic process"/>
    <property type="evidence" value="ECO:0007669"/>
    <property type="project" value="UniProtKB-UniPathway"/>
</dbReference>
<feature type="domain" description="Gamma-butyrobetaine hydroxylase-like N-terminal" evidence="18">
    <location>
        <begin position="132"/>
        <end position="202"/>
    </location>
</feature>
<evidence type="ECO:0000313" key="19">
    <source>
        <dbReference type="EMBL" id="RFU33018.1"/>
    </source>
</evidence>
<dbReference type="PANTHER" id="PTHR10696:SF51">
    <property type="entry name" value="TRIMETHYLLYSINE DIOXYGENASE, MITOCHONDRIAL"/>
    <property type="match status" value="1"/>
</dbReference>
<evidence type="ECO:0000256" key="1">
    <source>
        <dbReference type="ARBA" id="ARBA00001954"/>
    </source>
</evidence>
<dbReference type="InterPro" id="IPR042098">
    <property type="entry name" value="TauD-like_sf"/>
</dbReference>
<dbReference type="GO" id="GO:0050353">
    <property type="term" value="F:trimethyllysine dioxygenase activity"/>
    <property type="evidence" value="ECO:0007669"/>
    <property type="project" value="UniProtKB-EC"/>
</dbReference>
<dbReference type="GO" id="GO:0005506">
    <property type="term" value="F:iron ion binding"/>
    <property type="evidence" value="ECO:0007669"/>
    <property type="project" value="InterPro"/>
</dbReference>
<feature type="non-terminal residue" evidence="19">
    <location>
        <position position="462"/>
    </location>
</feature>
<comment type="catalytic activity">
    <reaction evidence="15">
        <text>N(6),N(6),N(6)-trimethyl-L-lysine + 2-oxoglutarate + O2 = (3S)-3-hydroxy-N(6),N(6),N(6)-trimethyl-L-lysine + succinate + CO2</text>
        <dbReference type="Rhea" id="RHEA:14181"/>
        <dbReference type="ChEBI" id="CHEBI:15379"/>
        <dbReference type="ChEBI" id="CHEBI:16526"/>
        <dbReference type="ChEBI" id="CHEBI:16810"/>
        <dbReference type="ChEBI" id="CHEBI:30031"/>
        <dbReference type="ChEBI" id="CHEBI:58100"/>
        <dbReference type="ChEBI" id="CHEBI:141499"/>
        <dbReference type="EC" id="1.14.11.8"/>
    </reaction>
</comment>
<dbReference type="InterPro" id="IPR010376">
    <property type="entry name" value="GBBH-like_N"/>
</dbReference>
<dbReference type="Proteomes" id="UP000258309">
    <property type="component" value="Unassembled WGS sequence"/>
</dbReference>
<dbReference type="Gene3D" id="3.30.2020.30">
    <property type="match status" value="1"/>
</dbReference>
<accession>A0A3E2HHW6</accession>
<proteinExistence type="inferred from homology"/>
<sequence length="462" mass="52224">MRVRLQQLSQARKAIGVSPIYRCKRLYSTTSDTIVGRNNGVQSSIDHESSNIRTNLKREIDRPPTEVLKDQRTLAHLVQSSKIKPLHPALASGYVDGGHLKRITDPLELRDKDGLPMFGSTSIPIQFSSPGNQHPSILPHFWLRDNCRCSSCINQDTMQRAFDTFAIPQDIVPKEVITEQTGLRVTWANDDHASFYPWDWLYKHAVKNGSRNARHEEDTVLWDSEIKANQPSVHYDEIMSGDKGVAEWTAKIKKYGFCYVDGCPVSPEKTEELLERIAFVRVTHYGGFYDFTADLTMKDTAYTTLALQCHTDTTYFTDPAGLQMFHLLSHTEGQGGASLLVDGFKAATILKETNPEFYEILSTIPVQAHASGNEGITITPAKKYPVLNFADSAKTQLLQVRWNGDDRGPLDISEQNGEDAIAWYKAARKYYEILNRKDMQYWQQLEPGRPLKKSARLLSLAI</sequence>
<evidence type="ECO:0000259" key="18">
    <source>
        <dbReference type="Pfam" id="PF06155"/>
    </source>
</evidence>
<dbReference type="GO" id="GO:0005739">
    <property type="term" value="C:mitochondrion"/>
    <property type="evidence" value="ECO:0007669"/>
    <property type="project" value="TreeGrafter"/>
</dbReference>
<evidence type="ECO:0000256" key="11">
    <source>
        <dbReference type="ARBA" id="ARBA00030363"/>
    </source>
</evidence>
<evidence type="ECO:0000256" key="9">
    <source>
        <dbReference type="ARBA" id="ARBA00023002"/>
    </source>
</evidence>
<dbReference type="InterPro" id="IPR012776">
    <property type="entry name" value="Trimethyllysine_dOase"/>
</dbReference>
<evidence type="ECO:0000256" key="8">
    <source>
        <dbReference type="ARBA" id="ARBA00022964"/>
    </source>
</evidence>
<reference evidence="19 20" key="1">
    <citation type="submission" date="2018-05" db="EMBL/GenBank/DDBJ databases">
        <title>Draft genome sequence of Scytalidium lignicola DSM 105466, a ubiquitous saprotrophic fungus.</title>
        <authorList>
            <person name="Buettner E."/>
            <person name="Gebauer A.M."/>
            <person name="Hofrichter M."/>
            <person name="Liers C."/>
            <person name="Kellner H."/>
        </authorList>
    </citation>
    <scope>NUCLEOTIDE SEQUENCE [LARGE SCALE GENOMIC DNA]</scope>
    <source>
        <strain evidence="19 20">DSM 105466</strain>
    </source>
</reference>
<comment type="cofactor">
    <cofactor evidence="1">
        <name>Fe(2+)</name>
        <dbReference type="ChEBI" id="CHEBI:29033"/>
    </cofactor>
</comment>
<comment type="pathway">
    <text evidence="3">Amine and polyamine biosynthesis; carnitine biosynthesis.</text>
</comment>
<evidence type="ECO:0000256" key="2">
    <source>
        <dbReference type="ARBA" id="ARBA00001961"/>
    </source>
</evidence>
<dbReference type="InterPro" id="IPR050411">
    <property type="entry name" value="AlphaKG_dependent_hydroxylases"/>
</dbReference>
<comment type="cofactor">
    <cofactor evidence="2">
        <name>L-ascorbate</name>
        <dbReference type="ChEBI" id="CHEBI:38290"/>
    </cofactor>
</comment>
<evidence type="ECO:0000256" key="15">
    <source>
        <dbReference type="ARBA" id="ARBA00049334"/>
    </source>
</evidence>
<feature type="domain" description="TauD/TfdA-like" evidence="17">
    <location>
        <begin position="232"/>
        <end position="448"/>
    </location>
</feature>
<dbReference type="SUPFAM" id="SSF51197">
    <property type="entry name" value="Clavaminate synthase-like"/>
    <property type="match status" value="1"/>
</dbReference>
<evidence type="ECO:0000256" key="10">
    <source>
        <dbReference type="ARBA" id="ARBA00023004"/>
    </source>
</evidence>
<keyword evidence="6" id="KW-0479">Metal-binding</keyword>
<evidence type="ECO:0000256" key="4">
    <source>
        <dbReference type="ARBA" id="ARBA00008654"/>
    </source>
</evidence>
<keyword evidence="20" id="KW-1185">Reference proteome</keyword>
<comment type="caution">
    <text evidence="19">The sequence shown here is derived from an EMBL/GenBank/DDBJ whole genome shotgun (WGS) entry which is preliminary data.</text>
</comment>
<dbReference type="STRING" id="5539.A0A3E2HHW6"/>
<evidence type="ECO:0000256" key="5">
    <source>
        <dbReference type="ARBA" id="ARBA00012267"/>
    </source>
</evidence>
<dbReference type="OMA" id="PYVDCQS"/>
<dbReference type="Pfam" id="PF02668">
    <property type="entry name" value="TauD"/>
    <property type="match status" value="1"/>
</dbReference>
<dbReference type="PANTHER" id="PTHR10696">
    <property type="entry name" value="GAMMA-BUTYROBETAINE HYDROXYLASE-RELATED"/>
    <property type="match status" value="1"/>
</dbReference>
<dbReference type="AlphaFoldDB" id="A0A3E2HHW6"/>
<dbReference type="UniPathway" id="UPA00118"/>
<evidence type="ECO:0000256" key="14">
    <source>
        <dbReference type="ARBA" id="ARBA00046008"/>
    </source>
</evidence>
<dbReference type="EMBL" id="NCSJ02000043">
    <property type="protein sequence ID" value="RFU33018.1"/>
    <property type="molecule type" value="Genomic_DNA"/>
</dbReference>
<keyword evidence="9" id="KW-0560">Oxidoreductase</keyword>
<dbReference type="FunFam" id="3.30.2020.30:FF:000002">
    <property type="entry name" value="Putative gamma-butyrobetaine dioxygenase"/>
    <property type="match status" value="1"/>
</dbReference>
<keyword evidence="8" id="KW-0223">Dioxygenase</keyword>
<dbReference type="OrthoDB" id="408743at2759"/>
<dbReference type="Pfam" id="PF06155">
    <property type="entry name" value="GBBH-like_N"/>
    <property type="match status" value="1"/>
</dbReference>
<protein>
    <recommendedName>
        <fullName evidence="16">Trimethyllysine dioxygenase</fullName>
        <ecNumber evidence="5">1.14.11.8</ecNumber>
    </recommendedName>
    <alternativeName>
        <fullName evidence="12">Epsilon-trimethyllysine 2-oxoglutarate dioxygenase</fullName>
    </alternativeName>
    <alternativeName>
        <fullName evidence="11">TML hydroxylase</fullName>
    </alternativeName>
    <alternativeName>
        <fullName evidence="13">TML-alpha-ketoglutarate dioxygenase</fullName>
    </alternativeName>
</protein>
<dbReference type="FunFam" id="3.60.130.10:FF:000001">
    <property type="entry name" value="Trimethyllysine dioxygenase, mitochondrial"/>
    <property type="match status" value="1"/>
</dbReference>
<evidence type="ECO:0000259" key="17">
    <source>
        <dbReference type="Pfam" id="PF02668"/>
    </source>
</evidence>
<gene>
    <name evidence="19" type="ORF">B7463_g3327</name>
</gene>
<comment type="function">
    <text evidence="14">Converts trimethyllysine (TML) into hydroxytrimethyllysine (HTML).</text>
</comment>
<evidence type="ECO:0000256" key="16">
    <source>
        <dbReference type="ARBA" id="ARBA00071191"/>
    </source>
</evidence>
<evidence type="ECO:0000256" key="3">
    <source>
        <dbReference type="ARBA" id="ARBA00005022"/>
    </source>
</evidence>
<name>A0A3E2HHW6_SCYLI</name>
<dbReference type="InterPro" id="IPR038492">
    <property type="entry name" value="GBBH-like_N_sf"/>
</dbReference>
<evidence type="ECO:0000313" key="20">
    <source>
        <dbReference type="Proteomes" id="UP000258309"/>
    </source>
</evidence>
<comment type="similarity">
    <text evidence="4">Belongs to the gamma-BBH/TMLD family.</text>
</comment>
<keyword evidence="10" id="KW-0408">Iron</keyword>
<evidence type="ECO:0000256" key="12">
    <source>
        <dbReference type="ARBA" id="ARBA00031778"/>
    </source>
</evidence>
<evidence type="ECO:0000256" key="6">
    <source>
        <dbReference type="ARBA" id="ARBA00022723"/>
    </source>
</evidence>
<evidence type="ECO:0000256" key="7">
    <source>
        <dbReference type="ARBA" id="ARBA00022873"/>
    </source>
</evidence>
<feature type="non-terminal residue" evidence="19">
    <location>
        <position position="1"/>
    </location>
</feature>
<dbReference type="Gene3D" id="3.60.130.10">
    <property type="entry name" value="Clavaminate synthase-like"/>
    <property type="match status" value="1"/>
</dbReference>
<keyword evidence="7" id="KW-0124">Carnitine biosynthesis</keyword>
<organism evidence="19 20">
    <name type="scientific">Scytalidium lignicola</name>
    <name type="common">Hyphomycete</name>
    <dbReference type="NCBI Taxonomy" id="5539"/>
    <lineage>
        <taxon>Eukaryota</taxon>
        <taxon>Fungi</taxon>
        <taxon>Dikarya</taxon>
        <taxon>Ascomycota</taxon>
        <taxon>Pezizomycotina</taxon>
        <taxon>Leotiomycetes</taxon>
        <taxon>Leotiomycetes incertae sedis</taxon>
        <taxon>Scytalidium</taxon>
    </lineage>
</organism>
<dbReference type="InterPro" id="IPR003819">
    <property type="entry name" value="TauD/TfdA-like"/>
</dbReference>
<dbReference type="NCBIfam" id="TIGR02410">
    <property type="entry name" value="carnitine_TMLD"/>
    <property type="match status" value="1"/>
</dbReference>
<evidence type="ECO:0000256" key="13">
    <source>
        <dbReference type="ARBA" id="ARBA00032283"/>
    </source>
</evidence>
<dbReference type="CDD" id="cd00250">
    <property type="entry name" value="CAS_like"/>
    <property type="match status" value="1"/>
</dbReference>